<keyword evidence="8" id="KW-1185">Reference proteome</keyword>
<evidence type="ECO:0000313" key="8">
    <source>
        <dbReference type="Proteomes" id="UP001338125"/>
    </source>
</evidence>
<dbReference type="InterPro" id="IPR010977">
    <property type="entry name" value="Aromatic_deC"/>
</dbReference>
<gene>
    <name evidence="7" type="ORF">PT974_09902</name>
</gene>
<accession>A0ABR0SHH3</accession>
<keyword evidence="3" id="KW-0210">Decarboxylase</keyword>
<comment type="cofactor">
    <cofactor evidence="1 6">
        <name>pyridoxal 5'-phosphate</name>
        <dbReference type="ChEBI" id="CHEBI:597326"/>
    </cofactor>
</comment>
<evidence type="ECO:0000256" key="6">
    <source>
        <dbReference type="RuleBase" id="RU000382"/>
    </source>
</evidence>
<evidence type="ECO:0000313" key="7">
    <source>
        <dbReference type="EMBL" id="KAK5991617.1"/>
    </source>
</evidence>
<evidence type="ECO:0000256" key="1">
    <source>
        <dbReference type="ARBA" id="ARBA00001933"/>
    </source>
</evidence>
<dbReference type="Proteomes" id="UP001338125">
    <property type="component" value="Unassembled WGS sequence"/>
</dbReference>
<dbReference type="InterPro" id="IPR015421">
    <property type="entry name" value="PyrdxlP-dep_Trfase_major"/>
</dbReference>
<comment type="caution">
    <text evidence="7">The sequence shown here is derived from an EMBL/GenBank/DDBJ whole genome shotgun (WGS) entry which is preliminary data.</text>
</comment>
<comment type="similarity">
    <text evidence="2 6">Belongs to the group II decarboxylase family.</text>
</comment>
<dbReference type="PRINTS" id="PR00800">
    <property type="entry name" value="YHDCRBOXLASE"/>
</dbReference>
<proteinExistence type="inferred from homology"/>
<dbReference type="PANTHER" id="PTHR45677">
    <property type="entry name" value="GLUTAMATE DECARBOXYLASE-RELATED"/>
    <property type="match status" value="1"/>
</dbReference>
<dbReference type="InterPro" id="IPR015424">
    <property type="entry name" value="PyrdxlP-dep_Trfase"/>
</dbReference>
<dbReference type="SUPFAM" id="SSF53383">
    <property type="entry name" value="PLP-dependent transferases"/>
    <property type="match status" value="1"/>
</dbReference>
<keyword evidence="5 6" id="KW-0456">Lyase</keyword>
<reference evidence="7 8" key="1">
    <citation type="submission" date="2024-01" db="EMBL/GenBank/DDBJ databases">
        <title>Complete genome of Cladobotryum mycophilum ATHUM6906.</title>
        <authorList>
            <person name="Christinaki A.C."/>
            <person name="Myridakis A.I."/>
            <person name="Kouvelis V.N."/>
        </authorList>
    </citation>
    <scope>NUCLEOTIDE SEQUENCE [LARGE SCALE GENOMIC DNA]</scope>
    <source>
        <strain evidence="7 8">ATHUM6906</strain>
    </source>
</reference>
<evidence type="ECO:0000256" key="5">
    <source>
        <dbReference type="ARBA" id="ARBA00023239"/>
    </source>
</evidence>
<sequence length="506" mass="56390">MTYLGDPNEPDFLGPFQAGGPEIKRFFDQILNIGLKFRSQPEVKEDAQPTPTSVQFGSLSEQGCSYDELLNEFRNIARGSLHWGSPNWVGFLDSGNSIPSLGAALMVPPLGQNLCNQDVTGPSATFIEMEVVHWLRSNLGYPLPEKYEHALEIGGILTVGGSLSNAIALIAAREALFPGSAVNGLPVLPRDVRVLVPDVIEHYFIRSALSSLSLGGAGVVRVLVDDDFRILLPELERCIDEERASGHHIMACGAYAGDSRTMRIDSLDSIANLLQRKNVWFHVDACHGSSLAFSRTHRSKLRGIEKADSVTIDPHKALWVTYTCSFVLFKNPETLAKVGATTELILKTQWSLGQITPFIGSKAFNALKLWASIKYFGQQGIERLIDKRLDLTVQIQDELKRYPDLLLLNKTDINACVMVFLPSELQKRNARMIKMVIQNNGKFFIHGFPLRRLPHALLPEDHTIFVLRTMNGNPLTTIENIRLLLEEVVRLGHSFWNDQRTVTAKL</sequence>
<dbReference type="Pfam" id="PF00282">
    <property type="entry name" value="Pyridoxal_deC"/>
    <property type="match status" value="1"/>
</dbReference>
<dbReference type="InterPro" id="IPR002129">
    <property type="entry name" value="PyrdxlP-dep_de-COase"/>
</dbReference>
<evidence type="ECO:0000256" key="4">
    <source>
        <dbReference type="ARBA" id="ARBA00022898"/>
    </source>
</evidence>
<dbReference type="Gene3D" id="3.90.1150.170">
    <property type="match status" value="1"/>
</dbReference>
<evidence type="ECO:0000256" key="3">
    <source>
        <dbReference type="ARBA" id="ARBA00022793"/>
    </source>
</evidence>
<evidence type="ECO:0000256" key="2">
    <source>
        <dbReference type="ARBA" id="ARBA00009533"/>
    </source>
</evidence>
<dbReference type="EMBL" id="JAVFKD010000014">
    <property type="protein sequence ID" value="KAK5991617.1"/>
    <property type="molecule type" value="Genomic_DNA"/>
</dbReference>
<dbReference type="Gene3D" id="3.40.640.10">
    <property type="entry name" value="Type I PLP-dependent aspartate aminotransferase-like (Major domain)"/>
    <property type="match status" value="1"/>
</dbReference>
<dbReference type="PANTHER" id="PTHR45677:SF8">
    <property type="entry name" value="CYSTEINE SULFINIC ACID DECARBOXYLASE"/>
    <property type="match status" value="1"/>
</dbReference>
<keyword evidence="4 6" id="KW-0663">Pyridoxal phosphate</keyword>
<organism evidence="7 8">
    <name type="scientific">Cladobotryum mycophilum</name>
    <dbReference type="NCBI Taxonomy" id="491253"/>
    <lineage>
        <taxon>Eukaryota</taxon>
        <taxon>Fungi</taxon>
        <taxon>Dikarya</taxon>
        <taxon>Ascomycota</taxon>
        <taxon>Pezizomycotina</taxon>
        <taxon>Sordariomycetes</taxon>
        <taxon>Hypocreomycetidae</taxon>
        <taxon>Hypocreales</taxon>
        <taxon>Hypocreaceae</taxon>
        <taxon>Cladobotryum</taxon>
    </lineage>
</organism>
<protein>
    <submittedName>
        <fullName evidence="7">Cysteine-sulfinate decarboxylase</fullName>
    </submittedName>
</protein>
<name>A0ABR0SHH3_9HYPO</name>